<organism evidence="2 3">
    <name type="scientific">Cymbomonas tetramitiformis</name>
    <dbReference type="NCBI Taxonomy" id="36881"/>
    <lineage>
        <taxon>Eukaryota</taxon>
        <taxon>Viridiplantae</taxon>
        <taxon>Chlorophyta</taxon>
        <taxon>Pyramimonadophyceae</taxon>
        <taxon>Pyramimonadales</taxon>
        <taxon>Pyramimonadaceae</taxon>
        <taxon>Cymbomonas</taxon>
    </lineage>
</organism>
<dbReference type="Proteomes" id="UP001190700">
    <property type="component" value="Unassembled WGS sequence"/>
</dbReference>
<name>A0AAE0EVT8_9CHLO</name>
<accession>A0AAE0EVT8</accession>
<dbReference type="EMBL" id="LGRX02033150">
    <property type="protein sequence ID" value="KAK3242556.1"/>
    <property type="molecule type" value="Genomic_DNA"/>
</dbReference>
<dbReference type="AlphaFoldDB" id="A0AAE0EVT8"/>
<keyword evidence="1" id="KW-0472">Membrane</keyword>
<sequence>MYTIKSAGSNIKRSINAGNAPGESYVNFEPEDALRAPLRTRMDDDERNERFEQDYLALSVRRATKAMDRKLCVILTMVCVFVVCNTVTLLIAGMAVMKYENVVNVYIQNLTSPDDPRAPFSAPRLQRAGLKVENMLTVANVAAQVISNESTFPVDSTEPIDAVAVARRKGIEARLSRLNETLATAERMAEFASGPHVTALMDTTASFLADTLSQIDMASVNTMIATFGNDAYLNHTLTLADKAMEKVDAYETTARRMTLIAAKAWMQNQQPNIQEQAYPYGYIPSRGRIAERHADVYADV</sequence>
<keyword evidence="1" id="KW-1133">Transmembrane helix</keyword>
<evidence type="ECO:0000313" key="3">
    <source>
        <dbReference type="Proteomes" id="UP001190700"/>
    </source>
</evidence>
<evidence type="ECO:0000256" key="1">
    <source>
        <dbReference type="SAM" id="Phobius"/>
    </source>
</evidence>
<keyword evidence="1" id="KW-0812">Transmembrane</keyword>
<reference evidence="2 3" key="1">
    <citation type="journal article" date="2015" name="Genome Biol. Evol.">
        <title>Comparative Genomics of a Bacterivorous Green Alga Reveals Evolutionary Causalities and Consequences of Phago-Mixotrophic Mode of Nutrition.</title>
        <authorList>
            <person name="Burns J.A."/>
            <person name="Paasch A."/>
            <person name="Narechania A."/>
            <person name="Kim E."/>
        </authorList>
    </citation>
    <scope>NUCLEOTIDE SEQUENCE [LARGE SCALE GENOMIC DNA]</scope>
    <source>
        <strain evidence="2 3">PLY_AMNH</strain>
    </source>
</reference>
<comment type="caution">
    <text evidence="2">The sequence shown here is derived from an EMBL/GenBank/DDBJ whole genome shotgun (WGS) entry which is preliminary data.</text>
</comment>
<evidence type="ECO:0000313" key="2">
    <source>
        <dbReference type="EMBL" id="KAK3242556.1"/>
    </source>
</evidence>
<keyword evidence="3" id="KW-1185">Reference proteome</keyword>
<feature type="transmembrane region" description="Helical" evidence="1">
    <location>
        <begin position="71"/>
        <end position="97"/>
    </location>
</feature>
<proteinExistence type="predicted"/>
<evidence type="ECO:0008006" key="4">
    <source>
        <dbReference type="Google" id="ProtNLM"/>
    </source>
</evidence>
<protein>
    <recommendedName>
        <fullName evidence="4">Transmembrane protein</fullName>
    </recommendedName>
</protein>
<gene>
    <name evidence="2" type="ORF">CYMTET_47715</name>
</gene>